<evidence type="ECO:0000256" key="1">
    <source>
        <dbReference type="ARBA" id="ARBA00005417"/>
    </source>
</evidence>
<dbReference type="PANTHER" id="PTHR24220">
    <property type="entry name" value="IMPORT ATP-BINDING PROTEIN"/>
    <property type="match status" value="1"/>
</dbReference>
<keyword evidence="2" id="KW-0813">Transport</keyword>
<dbReference type="InterPro" id="IPR015854">
    <property type="entry name" value="ABC_transpr_LolD-like"/>
</dbReference>
<keyword evidence="7" id="KW-1185">Reference proteome</keyword>
<dbReference type="GO" id="GO:0022857">
    <property type="term" value="F:transmembrane transporter activity"/>
    <property type="evidence" value="ECO:0007669"/>
    <property type="project" value="TreeGrafter"/>
</dbReference>
<dbReference type="GO" id="GO:0005886">
    <property type="term" value="C:plasma membrane"/>
    <property type="evidence" value="ECO:0007669"/>
    <property type="project" value="TreeGrafter"/>
</dbReference>
<dbReference type="Pfam" id="PF00005">
    <property type="entry name" value="ABC_tran"/>
    <property type="match status" value="1"/>
</dbReference>
<dbReference type="SUPFAM" id="SSF52540">
    <property type="entry name" value="P-loop containing nucleoside triphosphate hydrolases"/>
    <property type="match status" value="1"/>
</dbReference>
<comment type="similarity">
    <text evidence="1">Belongs to the ABC transporter superfamily.</text>
</comment>
<dbReference type="GO" id="GO:0005524">
    <property type="term" value="F:ATP binding"/>
    <property type="evidence" value="ECO:0007669"/>
    <property type="project" value="UniProtKB-KW"/>
</dbReference>
<protein>
    <submittedName>
        <fullName evidence="6">ABC transporter ATP-binding protein</fullName>
    </submittedName>
</protein>
<dbReference type="GO" id="GO:0016887">
    <property type="term" value="F:ATP hydrolysis activity"/>
    <property type="evidence" value="ECO:0007669"/>
    <property type="project" value="InterPro"/>
</dbReference>
<dbReference type="InterPro" id="IPR027417">
    <property type="entry name" value="P-loop_NTPase"/>
</dbReference>
<proteinExistence type="inferred from homology"/>
<accession>A0A853EUW1</accession>
<sequence length="213" mass="22450">MTVVVEGLGLRYPRAAAPVFSGLSAAFAPGALTAVTGPSGSGKSTLLYVLGLLVRPTAGDVLWDGVPTQGLTDLERSRIRARDIGFVFQDALLDPARSILENVCDAGLFAGMDRAVQVELAQVLLGRFGVEHRASHKPGEISGGQAQRVALCRALLTSPRVVLGDEPTGNLDAESARVVWDALRDHARTGATVVVATHDERLADTADHRLVLP</sequence>
<feature type="domain" description="ABC transporter" evidence="5">
    <location>
        <begin position="3"/>
        <end position="213"/>
    </location>
</feature>
<dbReference type="EMBL" id="JACBYE010000029">
    <property type="protein sequence ID" value="NYS94261.1"/>
    <property type="molecule type" value="Genomic_DNA"/>
</dbReference>
<dbReference type="PANTHER" id="PTHR24220:SF689">
    <property type="entry name" value="LIPOPROTEIN-RELEASING SYSTEM ATP-BINDING PROTEIN LOLD"/>
    <property type="match status" value="1"/>
</dbReference>
<dbReference type="PROSITE" id="PS50893">
    <property type="entry name" value="ABC_TRANSPORTER_2"/>
    <property type="match status" value="1"/>
</dbReference>
<comment type="caution">
    <text evidence="6">The sequence shown here is derived from an EMBL/GenBank/DDBJ whole genome shotgun (WGS) entry which is preliminary data.</text>
</comment>
<gene>
    <name evidence="6" type="ORF">HZZ10_12120</name>
</gene>
<evidence type="ECO:0000313" key="7">
    <source>
        <dbReference type="Proteomes" id="UP000561011"/>
    </source>
</evidence>
<dbReference type="InterPro" id="IPR017871">
    <property type="entry name" value="ABC_transporter-like_CS"/>
</dbReference>
<dbReference type="CDD" id="cd03255">
    <property type="entry name" value="ABC_MJ0796_LolCDE_FtsE"/>
    <property type="match status" value="1"/>
</dbReference>
<dbReference type="InterPro" id="IPR003593">
    <property type="entry name" value="AAA+_ATPase"/>
</dbReference>
<reference evidence="6 7" key="1">
    <citation type="submission" date="2020-07" db="EMBL/GenBank/DDBJ databases">
        <title>MOT database genomes.</title>
        <authorList>
            <person name="Joseph S."/>
            <person name="Aduse-Opoku J."/>
            <person name="Hashim A."/>
            <person name="Wade W."/>
            <person name="Curtis M."/>
        </authorList>
    </citation>
    <scope>NUCLEOTIDE SEQUENCE [LARGE SCALE GENOMIC DNA]</scope>
    <source>
        <strain evidence="6 7">DSM 100099</strain>
    </source>
</reference>
<keyword evidence="4 6" id="KW-0067">ATP-binding</keyword>
<evidence type="ECO:0000256" key="2">
    <source>
        <dbReference type="ARBA" id="ARBA00022448"/>
    </source>
</evidence>
<evidence type="ECO:0000256" key="3">
    <source>
        <dbReference type="ARBA" id="ARBA00022741"/>
    </source>
</evidence>
<dbReference type="RefSeq" id="WP_179913708.1">
    <property type="nucleotide sequence ID" value="NZ_JACBYE010000029.1"/>
</dbReference>
<dbReference type="AlphaFoldDB" id="A0A853EUW1"/>
<dbReference type="Proteomes" id="UP000561011">
    <property type="component" value="Unassembled WGS sequence"/>
</dbReference>
<dbReference type="InterPro" id="IPR017911">
    <property type="entry name" value="MacB-like_ATP-bd"/>
</dbReference>
<evidence type="ECO:0000256" key="4">
    <source>
        <dbReference type="ARBA" id="ARBA00022840"/>
    </source>
</evidence>
<dbReference type="Gene3D" id="3.40.50.300">
    <property type="entry name" value="P-loop containing nucleotide triphosphate hydrolases"/>
    <property type="match status" value="1"/>
</dbReference>
<dbReference type="PROSITE" id="PS00211">
    <property type="entry name" value="ABC_TRANSPORTER_1"/>
    <property type="match status" value="1"/>
</dbReference>
<keyword evidence="3" id="KW-0547">Nucleotide-binding</keyword>
<organism evidence="6 7">
    <name type="scientific">Sanguibacter inulinus</name>
    <dbReference type="NCBI Taxonomy" id="60922"/>
    <lineage>
        <taxon>Bacteria</taxon>
        <taxon>Bacillati</taxon>
        <taxon>Actinomycetota</taxon>
        <taxon>Actinomycetes</taxon>
        <taxon>Micrococcales</taxon>
        <taxon>Sanguibacteraceae</taxon>
        <taxon>Sanguibacter</taxon>
    </lineage>
</organism>
<evidence type="ECO:0000259" key="5">
    <source>
        <dbReference type="PROSITE" id="PS50893"/>
    </source>
</evidence>
<dbReference type="SMART" id="SM00382">
    <property type="entry name" value="AAA"/>
    <property type="match status" value="1"/>
</dbReference>
<evidence type="ECO:0000313" key="6">
    <source>
        <dbReference type="EMBL" id="NYS94261.1"/>
    </source>
</evidence>
<dbReference type="InterPro" id="IPR003439">
    <property type="entry name" value="ABC_transporter-like_ATP-bd"/>
</dbReference>
<name>A0A853EUW1_9MICO</name>